<dbReference type="Proteomes" id="UP001165289">
    <property type="component" value="Unassembled WGS sequence"/>
</dbReference>
<name>A0AAV7JWL0_9METZ</name>
<reference evidence="1 2" key="1">
    <citation type="journal article" date="2023" name="BMC Biol.">
        <title>The compact genome of the sponge Oopsacas minuta (Hexactinellida) is lacking key metazoan core genes.</title>
        <authorList>
            <person name="Santini S."/>
            <person name="Schenkelaars Q."/>
            <person name="Jourda C."/>
            <person name="Duchesne M."/>
            <person name="Belahbib H."/>
            <person name="Rocher C."/>
            <person name="Selva M."/>
            <person name="Riesgo A."/>
            <person name="Vervoort M."/>
            <person name="Leys S.P."/>
            <person name="Kodjabachian L."/>
            <person name="Le Bivic A."/>
            <person name="Borchiellini C."/>
            <person name="Claverie J.M."/>
            <person name="Renard E."/>
        </authorList>
    </citation>
    <scope>NUCLEOTIDE SEQUENCE [LARGE SCALE GENOMIC DNA]</scope>
    <source>
        <strain evidence="1">SPO-2</strain>
    </source>
</reference>
<dbReference type="AlphaFoldDB" id="A0AAV7JWL0"/>
<dbReference type="EMBL" id="JAKMXF010000299">
    <property type="protein sequence ID" value="KAI6652451.1"/>
    <property type="molecule type" value="Genomic_DNA"/>
</dbReference>
<protein>
    <recommendedName>
        <fullName evidence="3">Tc1-like transposase DDE domain-containing protein</fullName>
    </recommendedName>
</protein>
<evidence type="ECO:0008006" key="3">
    <source>
        <dbReference type="Google" id="ProtNLM"/>
    </source>
</evidence>
<keyword evidence="2" id="KW-1185">Reference proteome</keyword>
<proteinExistence type="predicted"/>
<organism evidence="1 2">
    <name type="scientific">Oopsacas minuta</name>
    <dbReference type="NCBI Taxonomy" id="111878"/>
    <lineage>
        <taxon>Eukaryota</taxon>
        <taxon>Metazoa</taxon>
        <taxon>Porifera</taxon>
        <taxon>Hexactinellida</taxon>
        <taxon>Hexasterophora</taxon>
        <taxon>Lyssacinosida</taxon>
        <taxon>Leucopsacidae</taxon>
        <taxon>Oopsacas</taxon>
    </lineage>
</organism>
<gene>
    <name evidence="1" type="ORF">LOD99_7465</name>
</gene>
<dbReference type="Gene3D" id="3.30.420.10">
    <property type="entry name" value="Ribonuclease H-like superfamily/Ribonuclease H"/>
    <property type="match status" value="1"/>
</dbReference>
<accession>A0AAV7JWL0</accession>
<comment type="caution">
    <text evidence="1">The sequence shown here is derived from an EMBL/GenBank/DDBJ whole genome shotgun (WGS) entry which is preliminary data.</text>
</comment>
<dbReference type="GO" id="GO:0003676">
    <property type="term" value="F:nucleic acid binding"/>
    <property type="evidence" value="ECO:0007669"/>
    <property type="project" value="InterPro"/>
</dbReference>
<sequence length="116" mass="13289">MINGAYYRDNILAKKCSGATNRTANTSSILERPMLADMSDFLYMQDSAPPHNANLAQRWCVEHFPRFWRKFEWPGNSLDLNPIENPWSILKDRVGLIANATKLEDLILRVKSHGLT</sequence>
<dbReference type="InterPro" id="IPR036397">
    <property type="entry name" value="RNaseH_sf"/>
</dbReference>
<evidence type="ECO:0000313" key="1">
    <source>
        <dbReference type="EMBL" id="KAI6652451.1"/>
    </source>
</evidence>
<evidence type="ECO:0000313" key="2">
    <source>
        <dbReference type="Proteomes" id="UP001165289"/>
    </source>
</evidence>